<feature type="region of interest" description="Disordered" evidence="1">
    <location>
        <begin position="77"/>
        <end position="152"/>
    </location>
</feature>
<organism evidence="2">
    <name type="scientific">Anthurium amnicola</name>
    <dbReference type="NCBI Taxonomy" id="1678845"/>
    <lineage>
        <taxon>Eukaryota</taxon>
        <taxon>Viridiplantae</taxon>
        <taxon>Streptophyta</taxon>
        <taxon>Embryophyta</taxon>
        <taxon>Tracheophyta</taxon>
        <taxon>Spermatophyta</taxon>
        <taxon>Magnoliopsida</taxon>
        <taxon>Liliopsida</taxon>
        <taxon>Araceae</taxon>
        <taxon>Pothoideae</taxon>
        <taxon>Potheae</taxon>
        <taxon>Anthurium</taxon>
    </lineage>
</organism>
<name>A0A1D1Z9I2_9ARAE</name>
<evidence type="ECO:0000313" key="2">
    <source>
        <dbReference type="EMBL" id="JAT63548.1"/>
    </source>
</evidence>
<dbReference type="PANTHER" id="PTHR33167">
    <property type="entry name" value="TRANSCRIPTION FACTOR, PUTATIVE (DUF863)-RELATED"/>
    <property type="match status" value="1"/>
</dbReference>
<proteinExistence type="predicted"/>
<dbReference type="PANTHER" id="PTHR33167:SF26">
    <property type="entry name" value="EXPRESSED PROTEIN"/>
    <property type="match status" value="1"/>
</dbReference>
<reference evidence="2" key="1">
    <citation type="submission" date="2015-07" db="EMBL/GenBank/DDBJ databases">
        <title>Transcriptome Assembly of Anthurium amnicola.</title>
        <authorList>
            <person name="Suzuki J."/>
        </authorList>
    </citation>
    <scope>NUCLEOTIDE SEQUENCE</scope>
</reference>
<feature type="compositionally biased region" description="Low complexity" evidence="1">
    <location>
        <begin position="133"/>
        <end position="152"/>
    </location>
</feature>
<dbReference type="AlphaFoldDB" id="A0A1D1Z9I2"/>
<protein>
    <submittedName>
        <fullName evidence="2">V-type sodium ATPase catalytic subunit A</fullName>
    </submittedName>
</protein>
<gene>
    <name evidence="2" type="primary">ntpA_0</name>
    <name evidence="2" type="ORF">g.44016</name>
</gene>
<accession>A0A1D1Z9I2</accession>
<dbReference type="EMBL" id="GDJX01004388">
    <property type="protein sequence ID" value="JAT63548.1"/>
    <property type="molecule type" value="Transcribed_RNA"/>
</dbReference>
<feature type="compositionally biased region" description="Acidic residues" evidence="1">
    <location>
        <begin position="98"/>
        <end position="117"/>
    </location>
</feature>
<feature type="compositionally biased region" description="Basic residues" evidence="1">
    <location>
        <begin position="77"/>
        <end position="88"/>
    </location>
</feature>
<sequence>MEQYDREYMKMAMLKHERTFREQVNELHRLYRVQKMLMRDMRRNALKAQEAGCEHQNNGGGLGRWDAVNKTVLNQPCHRRRRQERRRRALDLERPAEEYMEDDCKDTTLQDEEESEIELTLATGSHRRKKGETSYTSESGASFSSSSTESGGENLKLQEWGLFQFADTNRSFPAAKKSERESEFNVETMRQQDRLKQPPWLFQCLSLNMT</sequence>
<evidence type="ECO:0000256" key="1">
    <source>
        <dbReference type="SAM" id="MobiDB-lite"/>
    </source>
</evidence>